<feature type="transmembrane region" description="Helical" evidence="1">
    <location>
        <begin position="217"/>
        <end position="240"/>
    </location>
</feature>
<sequence>MNTAELPMILFTVLAQMSVGAFLTLGALQVVGHLRHDKTWTTDRVTRAALFAVWPLLVLGFAAAFFHLGDPFHALNTFRNFGSSWLSREIVFGVLYGALGFACTGFEWFGWGSRGTRQVLAILTATAGVGLLVSMIQVYYSVRTVPAWHNSSTWLLFLGSALLTGPLAVAVALLFSWTSQLKRDEHGTNSGWRRFLDLLRVTEARPMDAPTSKLTTVAIQLCALLSLVAALVLLVTYPLLTQHLAQGKNPASAHVLGLLTEGSALTWRLLLLALVVVLVSGVAYVRAKNAERPSHTLVWVLTAAFVLAVGGELLGRALHYEGLFHVGLNTLQAGLGG</sequence>
<dbReference type="Proteomes" id="UP000250006">
    <property type="component" value="Unassembled WGS sequence"/>
</dbReference>
<gene>
    <name evidence="2" type="primary">dmsC</name>
    <name evidence="2" type="ORF">NCTC11535_01175</name>
</gene>
<accession>A0ABY1VPB3</accession>
<feature type="transmembrane region" description="Helical" evidence="1">
    <location>
        <begin position="89"/>
        <end position="109"/>
    </location>
</feature>
<dbReference type="RefSeq" id="WP_111836474.1">
    <property type="nucleotide sequence ID" value="NZ_UAPQ01000007.1"/>
</dbReference>
<feature type="transmembrane region" description="Helical" evidence="1">
    <location>
        <begin position="6"/>
        <end position="28"/>
    </location>
</feature>
<keyword evidence="3" id="KW-1185">Reference proteome</keyword>
<evidence type="ECO:0000313" key="3">
    <source>
        <dbReference type="Proteomes" id="UP000250006"/>
    </source>
</evidence>
<evidence type="ECO:0000256" key="1">
    <source>
        <dbReference type="SAM" id="Phobius"/>
    </source>
</evidence>
<feature type="transmembrane region" description="Helical" evidence="1">
    <location>
        <begin position="297"/>
        <end position="318"/>
    </location>
</feature>
<feature type="transmembrane region" description="Helical" evidence="1">
    <location>
        <begin position="154"/>
        <end position="175"/>
    </location>
</feature>
<dbReference type="InterPro" id="IPR007059">
    <property type="entry name" value="DmsC"/>
</dbReference>
<evidence type="ECO:0000313" key="2">
    <source>
        <dbReference type="EMBL" id="SPT53511.1"/>
    </source>
</evidence>
<name>A0ABY1VPB3_9ACTO</name>
<keyword evidence="1" id="KW-0472">Membrane</keyword>
<dbReference type="Pfam" id="PF04976">
    <property type="entry name" value="DmsC"/>
    <property type="match status" value="1"/>
</dbReference>
<keyword evidence="1" id="KW-1133">Transmembrane helix</keyword>
<proteinExistence type="predicted"/>
<dbReference type="PANTHER" id="PTHR38095">
    <property type="entry name" value="ANAEROBIC DIMETHYL SULFOXIDE REDUCTASE CHAIN YNFH"/>
    <property type="match status" value="1"/>
</dbReference>
<dbReference type="PANTHER" id="PTHR38095:SF2">
    <property type="entry name" value="ANAEROBIC DIMETHYL SULFOXIDE REDUCTASE CHAIN C"/>
    <property type="match status" value="1"/>
</dbReference>
<protein>
    <submittedName>
        <fullName evidence="2">DMSO reductase anchor subunit</fullName>
    </submittedName>
</protein>
<reference evidence="2 3" key="1">
    <citation type="submission" date="2018-06" db="EMBL/GenBank/DDBJ databases">
        <authorList>
            <consortium name="Pathogen Informatics"/>
            <person name="Doyle S."/>
        </authorList>
    </citation>
    <scope>NUCLEOTIDE SEQUENCE [LARGE SCALE GENOMIC DNA]</scope>
    <source>
        <strain evidence="2 3">NCTC11535</strain>
    </source>
</reference>
<feature type="transmembrane region" description="Helical" evidence="1">
    <location>
        <begin position="48"/>
        <end position="69"/>
    </location>
</feature>
<dbReference type="EMBL" id="UAPQ01000007">
    <property type="protein sequence ID" value="SPT53511.1"/>
    <property type="molecule type" value="Genomic_DNA"/>
</dbReference>
<organism evidence="2 3">
    <name type="scientific">Actinomyces bovis</name>
    <dbReference type="NCBI Taxonomy" id="1658"/>
    <lineage>
        <taxon>Bacteria</taxon>
        <taxon>Bacillati</taxon>
        <taxon>Actinomycetota</taxon>
        <taxon>Actinomycetes</taxon>
        <taxon>Actinomycetales</taxon>
        <taxon>Actinomycetaceae</taxon>
        <taxon>Actinomyces</taxon>
    </lineage>
</organism>
<comment type="caution">
    <text evidence="2">The sequence shown here is derived from an EMBL/GenBank/DDBJ whole genome shotgun (WGS) entry which is preliminary data.</text>
</comment>
<keyword evidence="1" id="KW-0812">Transmembrane</keyword>
<feature type="transmembrane region" description="Helical" evidence="1">
    <location>
        <begin position="265"/>
        <end position="285"/>
    </location>
</feature>
<feature type="transmembrane region" description="Helical" evidence="1">
    <location>
        <begin position="121"/>
        <end position="142"/>
    </location>
</feature>